<gene>
    <name evidence="6" type="ORF">A2024_06065</name>
</gene>
<evidence type="ECO:0000313" key="6">
    <source>
        <dbReference type="EMBL" id="OGF14092.1"/>
    </source>
</evidence>
<name>A0A1F5RIC1_9BACT</name>
<dbReference type="InterPro" id="IPR002941">
    <property type="entry name" value="DNA_methylase_N4/N6"/>
</dbReference>
<accession>A0A1F5RIC1</accession>
<dbReference type="GO" id="GO:0008170">
    <property type="term" value="F:N-methyltransferase activity"/>
    <property type="evidence" value="ECO:0007669"/>
    <property type="project" value="InterPro"/>
</dbReference>
<evidence type="ECO:0000313" key="7">
    <source>
        <dbReference type="Proteomes" id="UP000177230"/>
    </source>
</evidence>
<dbReference type="PANTHER" id="PTHR13370">
    <property type="entry name" value="RNA METHYLASE-RELATED"/>
    <property type="match status" value="1"/>
</dbReference>
<dbReference type="GO" id="GO:0005737">
    <property type="term" value="C:cytoplasm"/>
    <property type="evidence" value="ECO:0007669"/>
    <property type="project" value="TreeGrafter"/>
</dbReference>
<dbReference type="Gene3D" id="3.40.50.150">
    <property type="entry name" value="Vaccinia Virus protein VP39"/>
    <property type="match status" value="1"/>
</dbReference>
<reference evidence="6 7" key="1">
    <citation type="journal article" date="2016" name="Nat. Commun.">
        <title>Thousands of microbial genomes shed light on interconnected biogeochemical processes in an aquifer system.</title>
        <authorList>
            <person name="Anantharaman K."/>
            <person name="Brown C.T."/>
            <person name="Hug L.A."/>
            <person name="Sharon I."/>
            <person name="Castelle C.J."/>
            <person name="Probst A.J."/>
            <person name="Thomas B.C."/>
            <person name="Singh A."/>
            <person name="Wilkins M.J."/>
            <person name="Karaoz U."/>
            <person name="Brodie E.L."/>
            <person name="Williams K.H."/>
            <person name="Hubbard S.S."/>
            <person name="Banfield J.F."/>
        </authorList>
    </citation>
    <scope>NUCLEOTIDE SEQUENCE [LARGE SCALE GENOMIC DNA]</scope>
</reference>
<dbReference type="AlphaFoldDB" id="A0A1F5RIC1"/>
<evidence type="ECO:0000259" key="5">
    <source>
        <dbReference type="Pfam" id="PF22722"/>
    </source>
</evidence>
<feature type="domain" description="NACHT-associated inactive Restriction Endonuclease 1 sensor" evidence="5">
    <location>
        <begin position="422"/>
        <end position="520"/>
    </location>
</feature>
<evidence type="ECO:0000256" key="3">
    <source>
        <dbReference type="ARBA" id="ARBA00022679"/>
    </source>
</evidence>
<dbReference type="PROSITE" id="PS00092">
    <property type="entry name" value="N6_MTASE"/>
    <property type="match status" value="1"/>
</dbReference>
<dbReference type="GO" id="GO:0032259">
    <property type="term" value="P:methylation"/>
    <property type="evidence" value="ECO:0007669"/>
    <property type="project" value="UniProtKB-KW"/>
</dbReference>
<dbReference type="Pfam" id="PF01555">
    <property type="entry name" value="N6_N4_Mtase"/>
    <property type="match status" value="1"/>
</dbReference>
<dbReference type="Pfam" id="PF22722">
    <property type="entry name" value="NA-iREase1"/>
    <property type="match status" value="1"/>
</dbReference>
<sequence length="556" mass="62063">MENRLYYGDNLDILQRHIADESVDLVYLDPPFNSNANYNVLFKEKDGSQAASQIRAFEDTWSWDQEDESVFAEMVTKGGKVADCLQAFRTFMGPCDMLAYLVMMAPRLVELRRVMKSTASIYLHCDPSASHYLKMLLDAVFGPEKFLNEIIWKRTSAHSGSKRWGPVHDVILYYSKDKDVLWNTIYQDYTEEYLENFYNHTDEKGRYRLGDLTGAGTRTGDSGKPWRGVNPTEIGRHWGVPNKVIEIMLGKKGLALSVQEKLDVLDKEGLIYWPPKGKTPAFKRYLNENAGVPIVDVITDINPIGAQATERLGYPTQKPESLLERIILASSNEGDIVLDPFCGCGTTIAAAQKLGRIWIGIDITHMAITLMKKRLLDTFGGEAKFKVLGEPTSLPDAAALAESDQYQFQWWALGLVDARPVEQKKGADKGIDGKIVFQGDAPGVFENVVISVKAGHLNANHIRDLRGVVEREKSAIGVLIAMEEFTKPMQTEAATAGFYESATWGKKYPKIQLLTIEELLAGKKIEMPPIKQVEATFKKAGKVKGGKGKQLKMVDG</sequence>
<comment type="caution">
    <text evidence="6">The sequence shown here is derived from an EMBL/GenBank/DDBJ whole genome shotgun (WGS) entry which is preliminary data.</text>
</comment>
<proteinExistence type="inferred from homology"/>
<dbReference type="InterPro" id="IPR001091">
    <property type="entry name" value="RM_Methyltransferase"/>
</dbReference>
<protein>
    <submittedName>
        <fullName evidence="6">DNA methylase</fullName>
    </submittedName>
</protein>
<organism evidence="6 7">
    <name type="scientific">Candidatus Edwardsbacteria bacterium GWF2_54_11</name>
    <dbReference type="NCBI Taxonomy" id="1817851"/>
    <lineage>
        <taxon>Bacteria</taxon>
        <taxon>Candidatus Edwardsiibacteriota</taxon>
    </lineage>
</organism>
<dbReference type="PANTHER" id="PTHR13370:SF3">
    <property type="entry name" value="TRNA (GUANINE(10)-N2)-METHYLTRANSFERASE HOMOLOG"/>
    <property type="match status" value="1"/>
</dbReference>
<dbReference type="EMBL" id="MFFM01000009">
    <property type="protein sequence ID" value="OGF14092.1"/>
    <property type="molecule type" value="Genomic_DNA"/>
</dbReference>
<dbReference type="InterPro" id="IPR054557">
    <property type="entry name" value="NA-iREase1_dom"/>
</dbReference>
<dbReference type="Proteomes" id="UP000177230">
    <property type="component" value="Unassembled WGS sequence"/>
</dbReference>
<evidence type="ECO:0000256" key="2">
    <source>
        <dbReference type="ARBA" id="ARBA00022603"/>
    </source>
</evidence>
<dbReference type="InterPro" id="IPR029063">
    <property type="entry name" value="SAM-dependent_MTases_sf"/>
</dbReference>
<evidence type="ECO:0000259" key="4">
    <source>
        <dbReference type="Pfam" id="PF01555"/>
    </source>
</evidence>
<dbReference type="PRINTS" id="PR00508">
    <property type="entry name" value="S21N4MTFRASE"/>
</dbReference>
<dbReference type="InterPro" id="IPR002052">
    <property type="entry name" value="DNA_methylase_N6_adenine_CS"/>
</dbReference>
<keyword evidence="2 6" id="KW-0489">Methyltransferase</keyword>
<keyword evidence="3" id="KW-0808">Transferase</keyword>
<feature type="domain" description="DNA methylase N-4/N-6" evidence="4">
    <location>
        <begin position="23"/>
        <end position="372"/>
    </location>
</feature>
<dbReference type="GO" id="GO:0003677">
    <property type="term" value="F:DNA binding"/>
    <property type="evidence" value="ECO:0007669"/>
    <property type="project" value="InterPro"/>
</dbReference>
<comment type="similarity">
    <text evidence="1">Belongs to the N(4)/N(6)-methyltransferase family.</text>
</comment>
<evidence type="ECO:0000256" key="1">
    <source>
        <dbReference type="ARBA" id="ARBA00006594"/>
    </source>
</evidence>
<dbReference type="SUPFAM" id="SSF53335">
    <property type="entry name" value="S-adenosyl-L-methionine-dependent methyltransferases"/>
    <property type="match status" value="1"/>
</dbReference>